<dbReference type="PANTHER" id="PTHR14742:SF0">
    <property type="entry name" value="RIBONUCLEASE P PROTEIN SUBUNIT P21"/>
    <property type="match status" value="1"/>
</dbReference>
<organism evidence="6 7">
    <name type="scientific">Serendipita vermifera MAFF 305830</name>
    <dbReference type="NCBI Taxonomy" id="933852"/>
    <lineage>
        <taxon>Eukaryota</taxon>
        <taxon>Fungi</taxon>
        <taxon>Dikarya</taxon>
        <taxon>Basidiomycota</taxon>
        <taxon>Agaricomycotina</taxon>
        <taxon>Agaricomycetes</taxon>
        <taxon>Sebacinales</taxon>
        <taxon>Serendipitaceae</taxon>
        <taxon>Serendipita</taxon>
    </lineage>
</organism>
<dbReference type="GO" id="GO:0046872">
    <property type="term" value="F:metal ion binding"/>
    <property type="evidence" value="ECO:0007669"/>
    <property type="project" value="UniProtKB-KW"/>
</dbReference>
<keyword evidence="3" id="KW-0862">Zinc</keyword>
<proteinExistence type="inferred from homology"/>
<evidence type="ECO:0000256" key="5">
    <source>
        <dbReference type="SAM" id="MobiDB-lite"/>
    </source>
</evidence>
<dbReference type="PANTHER" id="PTHR14742">
    <property type="entry name" value="RIBONUCLEASE P SUBUNIT P21"/>
    <property type="match status" value="1"/>
</dbReference>
<evidence type="ECO:0000256" key="1">
    <source>
        <dbReference type="ARBA" id="ARBA00022694"/>
    </source>
</evidence>
<dbReference type="GO" id="GO:0005655">
    <property type="term" value="C:nucleolar ribonuclease P complex"/>
    <property type="evidence" value="ECO:0007669"/>
    <property type="project" value="TreeGrafter"/>
</dbReference>
<comment type="similarity">
    <text evidence="4">Belongs to the eukaryotic/archaeal RNase P protein component 4 family.</text>
</comment>
<reference evidence="6 7" key="1">
    <citation type="submission" date="2014-04" db="EMBL/GenBank/DDBJ databases">
        <authorList>
            <consortium name="DOE Joint Genome Institute"/>
            <person name="Kuo A."/>
            <person name="Zuccaro A."/>
            <person name="Kohler A."/>
            <person name="Nagy L.G."/>
            <person name="Floudas D."/>
            <person name="Copeland A."/>
            <person name="Barry K.W."/>
            <person name="Cichocki N."/>
            <person name="Veneault-Fourrey C."/>
            <person name="LaButti K."/>
            <person name="Lindquist E.A."/>
            <person name="Lipzen A."/>
            <person name="Lundell T."/>
            <person name="Morin E."/>
            <person name="Murat C."/>
            <person name="Sun H."/>
            <person name="Tunlid A."/>
            <person name="Henrissat B."/>
            <person name="Grigoriev I.V."/>
            <person name="Hibbett D.S."/>
            <person name="Martin F."/>
            <person name="Nordberg H.P."/>
            <person name="Cantor M.N."/>
            <person name="Hua S.X."/>
        </authorList>
    </citation>
    <scope>NUCLEOTIDE SEQUENCE [LARGE SCALE GENOMIC DNA]</scope>
    <source>
        <strain evidence="6 7">MAFF 305830</strain>
    </source>
</reference>
<dbReference type="OrthoDB" id="128536at2759"/>
<sequence length="212" mass="23714">MGKKKTDSDEIATPNAGAVANKDLMQRMNFLYQVASHLSQQPCLPEESEKPSSDKRDRGKRKGSLQDLAGFHVRAIKTIGNKSMVKIDPSVKRTICKACNIVLIPGQTSSVRVKSSKSHRFVRNQTCHNCGWVQRIPCPPRPQLDEESKDARKDEGSSSSRATDMSRREQRNARQPPLFEREGHVIYTSNDMGKTTQVFREDNMAGNPESAS</sequence>
<name>A0A0C2WWL1_SERVB</name>
<feature type="region of interest" description="Disordered" evidence="5">
    <location>
        <begin position="138"/>
        <end position="212"/>
    </location>
</feature>
<accession>A0A0C2WWL1</accession>
<reference evidence="7" key="2">
    <citation type="submission" date="2015-01" db="EMBL/GenBank/DDBJ databases">
        <title>Evolutionary Origins and Diversification of the Mycorrhizal Mutualists.</title>
        <authorList>
            <consortium name="DOE Joint Genome Institute"/>
            <consortium name="Mycorrhizal Genomics Consortium"/>
            <person name="Kohler A."/>
            <person name="Kuo A."/>
            <person name="Nagy L.G."/>
            <person name="Floudas D."/>
            <person name="Copeland A."/>
            <person name="Barry K.W."/>
            <person name="Cichocki N."/>
            <person name="Veneault-Fourrey C."/>
            <person name="LaButti K."/>
            <person name="Lindquist E.A."/>
            <person name="Lipzen A."/>
            <person name="Lundell T."/>
            <person name="Morin E."/>
            <person name="Murat C."/>
            <person name="Riley R."/>
            <person name="Ohm R."/>
            <person name="Sun H."/>
            <person name="Tunlid A."/>
            <person name="Henrissat B."/>
            <person name="Grigoriev I.V."/>
            <person name="Hibbett D.S."/>
            <person name="Martin F."/>
        </authorList>
    </citation>
    <scope>NUCLEOTIDE SEQUENCE [LARGE SCALE GENOMIC DNA]</scope>
    <source>
        <strain evidence="7">MAFF 305830</strain>
    </source>
</reference>
<keyword evidence="2" id="KW-0479">Metal-binding</keyword>
<dbReference type="GO" id="GO:0008033">
    <property type="term" value="P:tRNA processing"/>
    <property type="evidence" value="ECO:0007669"/>
    <property type="project" value="UniProtKB-KW"/>
</dbReference>
<protein>
    <recommendedName>
        <fullName evidence="8">Rpr2-domain-containing protein</fullName>
    </recommendedName>
</protein>
<evidence type="ECO:0000256" key="4">
    <source>
        <dbReference type="ARBA" id="ARBA00038402"/>
    </source>
</evidence>
<feature type="compositionally biased region" description="Basic and acidic residues" evidence="5">
    <location>
        <begin position="47"/>
        <end position="57"/>
    </location>
</feature>
<dbReference type="Pfam" id="PF04032">
    <property type="entry name" value="Rpr2"/>
    <property type="match status" value="1"/>
</dbReference>
<dbReference type="Proteomes" id="UP000054097">
    <property type="component" value="Unassembled WGS sequence"/>
</dbReference>
<evidence type="ECO:0000256" key="3">
    <source>
        <dbReference type="ARBA" id="ARBA00022833"/>
    </source>
</evidence>
<dbReference type="AlphaFoldDB" id="A0A0C2WWL1"/>
<feature type="compositionally biased region" description="Basic and acidic residues" evidence="5">
    <location>
        <begin position="143"/>
        <end position="156"/>
    </location>
</feature>
<dbReference type="HOGENOM" id="CLU_079140_0_0_1"/>
<evidence type="ECO:0008006" key="8">
    <source>
        <dbReference type="Google" id="ProtNLM"/>
    </source>
</evidence>
<dbReference type="InterPro" id="IPR007175">
    <property type="entry name" value="Rpr2/Snm1/Rpp21"/>
</dbReference>
<evidence type="ECO:0000256" key="2">
    <source>
        <dbReference type="ARBA" id="ARBA00022723"/>
    </source>
</evidence>
<evidence type="ECO:0000313" key="6">
    <source>
        <dbReference type="EMBL" id="KIM30513.1"/>
    </source>
</evidence>
<gene>
    <name evidence="6" type="ORF">M408DRAFT_66196</name>
</gene>
<evidence type="ECO:0000313" key="7">
    <source>
        <dbReference type="Proteomes" id="UP000054097"/>
    </source>
</evidence>
<dbReference type="EMBL" id="KN824284">
    <property type="protein sequence ID" value="KIM30513.1"/>
    <property type="molecule type" value="Genomic_DNA"/>
</dbReference>
<keyword evidence="7" id="KW-1185">Reference proteome</keyword>
<keyword evidence="1" id="KW-0819">tRNA processing</keyword>
<feature type="compositionally biased region" description="Polar residues" evidence="5">
    <location>
        <begin position="187"/>
        <end position="198"/>
    </location>
</feature>
<dbReference type="STRING" id="933852.A0A0C2WWL1"/>
<feature type="region of interest" description="Disordered" evidence="5">
    <location>
        <begin position="38"/>
        <end position="67"/>
    </location>
</feature>
<dbReference type="Gene3D" id="6.20.50.20">
    <property type="match status" value="1"/>
</dbReference>